<reference evidence="3" key="1">
    <citation type="submission" date="2018-05" db="EMBL/GenBank/DDBJ databases">
        <title>Reclassification of Methylarcula marina and Methylarcula terricola as Paracoccus methylarcula sp.nov., comb.nov. and Paracoccus terricola comb.nov.</title>
        <authorList>
            <person name="Shmareva M.N."/>
            <person name="Doronina N.V."/>
            <person name="Vasilenko O.V."/>
            <person name="Tarlachkov S.V."/>
            <person name="Trotsenko Y.A."/>
        </authorList>
    </citation>
    <scope>NUCLEOTIDE SEQUENCE [LARGE SCALE GENOMIC DNA]</scope>
    <source>
        <strain evidence="3">VKM B-2159</strain>
    </source>
</reference>
<dbReference type="EMBL" id="PXNQ02000013">
    <property type="protein sequence ID" value="RNF33178.1"/>
    <property type="molecule type" value="Genomic_DNA"/>
</dbReference>
<accession>A0A3R7NW01</accession>
<dbReference type="InterPro" id="IPR028992">
    <property type="entry name" value="Hedgehog/Intein_dom"/>
</dbReference>
<dbReference type="AlphaFoldDB" id="A0A3R7NW01"/>
<evidence type="ECO:0000259" key="2">
    <source>
        <dbReference type="SMART" id="SM00306"/>
    </source>
</evidence>
<dbReference type="Pfam" id="PF13403">
    <property type="entry name" value="Hint_2"/>
    <property type="match status" value="1"/>
</dbReference>
<sequence length="388" mass="42922">MEYEITVLTFDKPIPTGTSSVGQHAPWSNHRTTDPIEFSGARQSSILLEDDDDRFHSGYANVDKTGQILVEDTVFGNDPGPIPAGTRLSGFIGSRLQDSGGNHFRVMFPRRFIAQRIGDEFGGRQAVLVFPEAREQEDGTLTYPVFDRTGSFTFVDTVSVSSINEPDEGAPHYSPSVPCFTDGTLVETASGPRAIETLRPGDLVLTRDHGPRRIAWIGHRHLDRHLLDLCPNLRPILIRAGALGPGLPERDLTVSPQHRVLVRSRIARRMFDHDEILVAAKHLAGLAGIEILQPEDGLTYRHMLFDRHELVLSNGTWTESLFTGPQALQALGPAARREILSLFPELAQPDHRPPSARRLLTGREGRNLARRHARNGKPLVSADHRVGA</sequence>
<proteinExistence type="predicted"/>
<dbReference type="OrthoDB" id="6305173at2"/>
<dbReference type="InterPro" id="IPR003587">
    <property type="entry name" value="Hint_dom_N"/>
</dbReference>
<keyword evidence="4" id="KW-1185">Reference proteome</keyword>
<dbReference type="Proteomes" id="UP000238137">
    <property type="component" value="Unassembled WGS sequence"/>
</dbReference>
<evidence type="ECO:0000313" key="3">
    <source>
        <dbReference type="EMBL" id="RNF33178.1"/>
    </source>
</evidence>
<dbReference type="SUPFAM" id="SSF51294">
    <property type="entry name" value="Hedgehog/intein (Hint) domain"/>
    <property type="match status" value="1"/>
</dbReference>
<dbReference type="SMART" id="SM00306">
    <property type="entry name" value="HintN"/>
    <property type="match status" value="1"/>
</dbReference>
<dbReference type="InterPro" id="IPR036844">
    <property type="entry name" value="Hint_dom_sf"/>
</dbReference>
<organism evidence="3 4">
    <name type="scientific">Paracoccus methylarcula</name>
    <dbReference type="NCBI Taxonomy" id="72022"/>
    <lineage>
        <taxon>Bacteria</taxon>
        <taxon>Pseudomonadati</taxon>
        <taxon>Pseudomonadota</taxon>
        <taxon>Alphaproteobacteria</taxon>
        <taxon>Rhodobacterales</taxon>
        <taxon>Paracoccaceae</taxon>
        <taxon>Paracoccus</taxon>
    </lineage>
</organism>
<evidence type="ECO:0000313" key="4">
    <source>
        <dbReference type="Proteomes" id="UP000238137"/>
    </source>
</evidence>
<feature type="domain" description="Hint" evidence="2">
    <location>
        <begin position="177"/>
        <end position="280"/>
    </location>
</feature>
<protein>
    <submittedName>
        <fullName evidence="3">Hemolysin</fullName>
    </submittedName>
</protein>
<comment type="caution">
    <text evidence="3">The sequence shown here is derived from an EMBL/GenBank/DDBJ whole genome shotgun (WGS) entry which is preliminary data.</text>
</comment>
<gene>
    <name evidence="3" type="ORF">A7A09_018220</name>
</gene>
<dbReference type="Gene3D" id="2.170.16.10">
    <property type="entry name" value="Hedgehog/Intein (Hint) domain"/>
    <property type="match status" value="1"/>
</dbReference>
<feature type="region of interest" description="Disordered" evidence="1">
    <location>
        <begin position="348"/>
        <end position="388"/>
    </location>
</feature>
<name>A0A3R7NW01_9RHOB</name>
<evidence type="ECO:0000256" key="1">
    <source>
        <dbReference type="SAM" id="MobiDB-lite"/>
    </source>
</evidence>